<name>A0ABW2RPZ9_9BACL</name>
<keyword evidence="1" id="KW-0175">Coiled coil</keyword>
<keyword evidence="3" id="KW-1185">Reference proteome</keyword>
<reference evidence="3" key="1">
    <citation type="journal article" date="2019" name="Int. J. Syst. Evol. Microbiol.">
        <title>The Global Catalogue of Microorganisms (GCM) 10K type strain sequencing project: providing services to taxonomists for standard genome sequencing and annotation.</title>
        <authorList>
            <consortium name="The Broad Institute Genomics Platform"/>
            <consortium name="The Broad Institute Genome Sequencing Center for Infectious Disease"/>
            <person name="Wu L."/>
            <person name="Ma J."/>
        </authorList>
    </citation>
    <scope>NUCLEOTIDE SEQUENCE [LARGE SCALE GENOMIC DNA]</scope>
    <source>
        <strain evidence="3">CGMCC 1.12942</strain>
    </source>
</reference>
<evidence type="ECO:0000256" key="1">
    <source>
        <dbReference type="SAM" id="Coils"/>
    </source>
</evidence>
<dbReference type="EMBL" id="JBHTBW010000080">
    <property type="protein sequence ID" value="MFC7443140.1"/>
    <property type="molecule type" value="Genomic_DNA"/>
</dbReference>
<dbReference type="Proteomes" id="UP001596500">
    <property type="component" value="Unassembled WGS sequence"/>
</dbReference>
<protein>
    <submittedName>
        <fullName evidence="2">Uncharacterized protein</fullName>
    </submittedName>
</protein>
<accession>A0ABW2RPZ9</accession>
<gene>
    <name evidence="2" type="ORF">ACFQNG_18910</name>
</gene>
<dbReference type="RefSeq" id="WP_379867466.1">
    <property type="nucleotide sequence ID" value="NZ_JBHTBW010000080.1"/>
</dbReference>
<evidence type="ECO:0000313" key="3">
    <source>
        <dbReference type="Proteomes" id="UP001596500"/>
    </source>
</evidence>
<evidence type="ECO:0000313" key="2">
    <source>
        <dbReference type="EMBL" id="MFC7443140.1"/>
    </source>
</evidence>
<feature type="coiled-coil region" evidence="1">
    <location>
        <begin position="5"/>
        <end position="62"/>
    </location>
</feature>
<comment type="caution">
    <text evidence="2">The sequence shown here is derived from an EMBL/GenBank/DDBJ whole genome shotgun (WGS) entry which is preliminary data.</text>
</comment>
<sequence length="92" mass="10632">MILSLEEMNILSERLEKEEARLHEANIREPGRKEAEHSLNLISSLQRKLRDVDADLSEQERAYVIDLLREETSHIHGHGSGVYDSIINKLEL</sequence>
<organism evidence="2 3">
    <name type="scientific">Laceyella putida</name>
    <dbReference type="NCBI Taxonomy" id="110101"/>
    <lineage>
        <taxon>Bacteria</taxon>
        <taxon>Bacillati</taxon>
        <taxon>Bacillota</taxon>
        <taxon>Bacilli</taxon>
        <taxon>Bacillales</taxon>
        <taxon>Thermoactinomycetaceae</taxon>
        <taxon>Laceyella</taxon>
    </lineage>
</organism>
<proteinExistence type="predicted"/>